<accession>H9BWW7</accession>
<sequence length="44" mass="4962">MGNMIEGDVYRCDECALELKITKPCDEEECDLICCSKQMKKTGS</sequence>
<reference evidence="1" key="1">
    <citation type="submission" date="2011-11" db="EMBL/GenBank/DDBJ databases">
        <title>Construction and analysis of a metagenome of deep-sea sediment.</title>
        <authorList>
            <person name="Huo Y.-Y."/>
            <person name="Cheng H."/>
            <person name="Wu M."/>
        </authorList>
    </citation>
    <scope>NUCLEOTIDE SEQUENCE</scope>
</reference>
<name>H9BWW7_9ARCH</name>
<evidence type="ECO:0000313" key="1">
    <source>
        <dbReference type="EMBL" id="AFD03289.1"/>
    </source>
</evidence>
<dbReference type="AlphaFoldDB" id="H9BWW7"/>
<dbReference type="Gene3D" id="2.20.28.100">
    <property type="entry name" value="Desulphoferrodoxin, N-terminal domain"/>
    <property type="match status" value="1"/>
</dbReference>
<evidence type="ECO:0008006" key="2">
    <source>
        <dbReference type="Google" id="ProtNLM"/>
    </source>
</evidence>
<dbReference type="EMBL" id="JQ085821">
    <property type="protein sequence ID" value="AFD03289.1"/>
    <property type="molecule type" value="Genomic_DNA"/>
</dbReference>
<organism evidence="1">
    <name type="scientific">uncultured archaeon W4-93a</name>
    <dbReference type="NCBI Taxonomy" id="1131007"/>
    <lineage>
        <taxon>Archaea</taxon>
        <taxon>environmental samples</taxon>
    </lineage>
</organism>
<protein>
    <recommendedName>
        <fullName evidence="2">Desulfoferrodoxin N-terminal domain-containing protein</fullName>
    </recommendedName>
</protein>
<proteinExistence type="predicted"/>
<dbReference type="InterPro" id="IPR038094">
    <property type="entry name" value="Desulfoferrodoxin_N_sf"/>
</dbReference>